<dbReference type="Gene3D" id="3.10.20.310">
    <property type="entry name" value="membrane protein fhac"/>
    <property type="match status" value="1"/>
</dbReference>
<dbReference type="PROSITE" id="PS51779">
    <property type="entry name" value="POTRA"/>
    <property type="match status" value="1"/>
</dbReference>
<dbReference type="InterPro" id="IPR039910">
    <property type="entry name" value="D15-like"/>
</dbReference>
<evidence type="ECO:0000256" key="2">
    <source>
        <dbReference type="ARBA" id="ARBA00022452"/>
    </source>
</evidence>
<evidence type="ECO:0000256" key="4">
    <source>
        <dbReference type="ARBA" id="ARBA00023136"/>
    </source>
</evidence>
<dbReference type="InterPro" id="IPR034746">
    <property type="entry name" value="POTRA"/>
</dbReference>
<evidence type="ECO:0000256" key="3">
    <source>
        <dbReference type="ARBA" id="ARBA00022692"/>
    </source>
</evidence>
<dbReference type="Pfam" id="PF07244">
    <property type="entry name" value="POTRA"/>
    <property type="match status" value="1"/>
</dbReference>
<evidence type="ECO:0000313" key="6">
    <source>
        <dbReference type="EMBL" id="VAW27422.1"/>
    </source>
</evidence>
<accession>A0A3B0ULX8</accession>
<feature type="domain" description="POTRA" evidence="5">
    <location>
        <begin position="35"/>
        <end position="111"/>
    </location>
</feature>
<evidence type="ECO:0000256" key="1">
    <source>
        <dbReference type="ARBA" id="ARBA00004370"/>
    </source>
</evidence>
<proteinExistence type="predicted"/>
<sequence>MFSRRFYILLITLLLLIGTQHLYAQYYLSASDTTFVIDNIYLSGNKHTKENIILREIELKKGDTVYLHQLLYKIKKSRQNLINRSLFNTVEITPKRHDYNKVDLYVVVTERWYIWPVPIFTYSDRNFSVWWESKELSRINYGVNLQVNNFRGRMEKLNIILQGGYDKTLQLDWKIPYINKKQKWGIEIFAGATFNHETDYNLKNNKLAYYHEEKAYSRKWYSGKLTATFRPKYYFIHSLTLGFDHREYADTLLKLNPGFAYSKSKFSFLSVEYNFKYDFRDYAPYPLKGFYVEGDIKEDGLGIFSKEVNQLSLYMIFDQYIPLYKRWYFAYSLAAQIIPNNYRPYFIQDGLGYTPMGIRGYQLYVVKGNWIGQFRSNIKFAIIPKKPYILDFIKTEKFNRFFFGLYANIFLDGAYAASPIPKDDDSTLNNKFLYGTGAGLDFVTFYDVVVRAEYVFNGNHEHHFFLSFVAPI</sequence>
<keyword evidence="2" id="KW-1134">Transmembrane beta strand</keyword>
<evidence type="ECO:0000259" key="5">
    <source>
        <dbReference type="PROSITE" id="PS51779"/>
    </source>
</evidence>
<dbReference type="PANTHER" id="PTHR12815:SF18">
    <property type="entry name" value="SORTING AND ASSEMBLY MACHINERY COMPONENT 50 HOMOLOG"/>
    <property type="match status" value="1"/>
</dbReference>
<gene>
    <name evidence="6" type="ORF">MNBD_BACTEROID07-1533</name>
</gene>
<comment type="subcellular location">
    <subcellularLocation>
        <location evidence="1">Membrane</location>
    </subcellularLocation>
</comment>
<organism evidence="6">
    <name type="scientific">hydrothermal vent metagenome</name>
    <dbReference type="NCBI Taxonomy" id="652676"/>
    <lineage>
        <taxon>unclassified sequences</taxon>
        <taxon>metagenomes</taxon>
        <taxon>ecological metagenomes</taxon>
    </lineage>
</organism>
<dbReference type="EMBL" id="UOET01000108">
    <property type="protein sequence ID" value="VAW27422.1"/>
    <property type="molecule type" value="Genomic_DNA"/>
</dbReference>
<dbReference type="PANTHER" id="PTHR12815">
    <property type="entry name" value="SORTING AND ASSEMBLY MACHINERY SAMM50 PROTEIN FAMILY MEMBER"/>
    <property type="match status" value="1"/>
</dbReference>
<dbReference type="GO" id="GO:0019867">
    <property type="term" value="C:outer membrane"/>
    <property type="evidence" value="ECO:0007669"/>
    <property type="project" value="InterPro"/>
</dbReference>
<dbReference type="InterPro" id="IPR010827">
    <property type="entry name" value="BamA/TamA_POTRA"/>
</dbReference>
<dbReference type="AlphaFoldDB" id="A0A3B0ULX8"/>
<reference evidence="6" key="1">
    <citation type="submission" date="2018-06" db="EMBL/GenBank/DDBJ databases">
        <authorList>
            <person name="Zhirakovskaya E."/>
        </authorList>
    </citation>
    <scope>NUCLEOTIDE SEQUENCE</scope>
</reference>
<keyword evidence="4" id="KW-0472">Membrane</keyword>
<keyword evidence="3" id="KW-0812">Transmembrane</keyword>
<dbReference type="Gene3D" id="2.40.160.50">
    <property type="entry name" value="membrane protein fhac: a member of the omp85/tpsb transporter family"/>
    <property type="match status" value="1"/>
</dbReference>
<name>A0A3B0ULX8_9ZZZZ</name>
<protein>
    <recommendedName>
        <fullName evidence="5">POTRA domain-containing protein</fullName>
    </recommendedName>
</protein>